<accession>G3HTX1</accession>
<gene>
    <name evidence="2" type="ORF">I79_014351</name>
</gene>
<reference evidence="3" key="1">
    <citation type="journal article" date="2011" name="Nat. Biotechnol.">
        <title>The genomic sequence of the Chinese hamster ovary (CHO)-K1 cell line.</title>
        <authorList>
            <person name="Xu X."/>
            <person name="Nagarajan H."/>
            <person name="Lewis N.E."/>
            <person name="Pan S."/>
            <person name="Cai Z."/>
            <person name="Liu X."/>
            <person name="Chen W."/>
            <person name="Xie M."/>
            <person name="Wang W."/>
            <person name="Hammond S."/>
            <person name="Andersen M.R."/>
            <person name="Neff N."/>
            <person name="Passarelli B."/>
            <person name="Koh W."/>
            <person name="Fan H.C."/>
            <person name="Wang J."/>
            <person name="Gui Y."/>
            <person name="Lee K.H."/>
            <person name="Betenbaugh M.J."/>
            <person name="Quake S.R."/>
            <person name="Famili I."/>
            <person name="Palsson B.O."/>
            <person name="Wang J."/>
        </authorList>
    </citation>
    <scope>NUCLEOTIDE SEQUENCE [LARGE SCALE GENOMIC DNA]</scope>
    <source>
        <strain evidence="3">CHO K1 cell line</strain>
    </source>
</reference>
<name>G3HTX1_CRIGR</name>
<evidence type="ECO:0000313" key="3">
    <source>
        <dbReference type="Proteomes" id="UP000001075"/>
    </source>
</evidence>
<feature type="region of interest" description="Disordered" evidence="1">
    <location>
        <begin position="30"/>
        <end position="53"/>
    </location>
</feature>
<dbReference type="AlphaFoldDB" id="G3HTX1"/>
<sequence>MVTLQDLSSSGAVRKACWVTPVYNARAERYRSPSSPQPLRGSLKPSYPFSIPF</sequence>
<protein>
    <submittedName>
        <fullName evidence="2">Uncharacterized protein</fullName>
    </submittedName>
</protein>
<dbReference type="EMBL" id="JH000721">
    <property type="protein sequence ID" value="EGW04683.1"/>
    <property type="molecule type" value="Genomic_DNA"/>
</dbReference>
<dbReference type="InParanoid" id="G3HTX1"/>
<evidence type="ECO:0000313" key="2">
    <source>
        <dbReference type="EMBL" id="EGW04683.1"/>
    </source>
</evidence>
<organism evidence="2 3">
    <name type="scientific">Cricetulus griseus</name>
    <name type="common">Chinese hamster</name>
    <name type="synonym">Cricetulus barabensis griseus</name>
    <dbReference type="NCBI Taxonomy" id="10029"/>
    <lineage>
        <taxon>Eukaryota</taxon>
        <taxon>Metazoa</taxon>
        <taxon>Chordata</taxon>
        <taxon>Craniata</taxon>
        <taxon>Vertebrata</taxon>
        <taxon>Euteleostomi</taxon>
        <taxon>Mammalia</taxon>
        <taxon>Eutheria</taxon>
        <taxon>Euarchontoglires</taxon>
        <taxon>Glires</taxon>
        <taxon>Rodentia</taxon>
        <taxon>Myomorpha</taxon>
        <taxon>Muroidea</taxon>
        <taxon>Cricetidae</taxon>
        <taxon>Cricetinae</taxon>
        <taxon>Cricetulus</taxon>
    </lineage>
</organism>
<evidence type="ECO:0000256" key="1">
    <source>
        <dbReference type="SAM" id="MobiDB-lite"/>
    </source>
</evidence>
<proteinExistence type="predicted"/>
<dbReference type="Proteomes" id="UP000001075">
    <property type="component" value="Unassembled WGS sequence"/>
</dbReference>